<dbReference type="EMBL" id="KN822960">
    <property type="protein sequence ID" value="KIO31756.1"/>
    <property type="molecule type" value="Genomic_DNA"/>
</dbReference>
<sequence length="156" mass="18180">MCVHKGDVLVIPAPNDKHKNDTNKTTIHWQQMWRQREGDYYLLIAKNKSQGYAEVPFFIQAEWYNEEGFNNNYEIIIDDRHQYAGTDEARFVVWHDKDRAPYADRFLQTGILKQGTDLAKQVIGILRLDWNPGANTVVWVGEMSQALIGNYLQTYS</sequence>
<reference evidence="2" key="2">
    <citation type="submission" date="2015-01" db="EMBL/GenBank/DDBJ databases">
        <title>Evolutionary Origins and Diversification of the Mycorrhizal Mutualists.</title>
        <authorList>
            <consortium name="DOE Joint Genome Institute"/>
            <consortium name="Mycorrhizal Genomics Consortium"/>
            <person name="Kohler A."/>
            <person name="Kuo A."/>
            <person name="Nagy L.G."/>
            <person name="Floudas D."/>
            <person name="Copeland A."/>
            <person name="Barry K.W."/>
            <person name="Cichocki N."/>
            <person name="Veneault-Fourrey C."/>
            <person name="LaButti K."/>
            <person name="Lindquist E.A."/>
            <person name="Lipzen A."/>
            <person name="Lundell T."/>
            <person name="Morin E."/>
            <person name="Murat C."/>
            <person name="Riley R."/>
            <person name="Ohm R."/>
            <person name="Sun H."/>
            <person name="Tunlid A."/>
            <person name="Henrissat B."/>
            <person name="Grigoriev I.V."/>
            <person name="Hibbett D.S."/>
            <person name="Martin F."/>
        </authorList>
    </citation>
    <scope>NUCLEOTIDE SEQUENCE [LARGE SCALE GENOMIC DNA]</scope>
    <source>
        <strain evidence="2">MUT 4182</strain>
    </source>
</reference>
<accession>A0A0C3QS81</accession>
<proteinExistence type="predicted"/>
<gene>
    <name evidence="1" type="ORF">M407DRAFT_4870</name>
</gene>
<dbReference type="HOGENOM" id="CLU_117772_0_0_1"/>
<keyword evidence="2" id="KW-1185">Reference proteome</keyword>
<dbReference type="Proteomes" id="UP000054248">
    <property type="component" value="Unassembled WGS sequence"/>
</dbReference>
<name>A0A0C3QS81_9AGAM</name>
<evidence type="ECO:0000313" key="2">
    <source>
        <dbReference type="Proteomes" id="UP000054248"/>
    </source>
</evidence>
<reference evidence="1 2" key="1">
    <citation type="submission" date="2014-04" db="EMBL/GenBank/DDBJ databases">
        <authorList>
            <consortium name="DOE Joint Genome Institute"/>
            <person name="Kuo A."/>
            <person name="Girlanda M."/>
            <person name="Perotto S."/>
            <person name="Kohler A."/>
            <person name="Nagy L.G."/>
            <person name="Floudas D."/>
            <person name="Copeland A."/>
            <person name="Barry K.W."/>
            <person name="Cichocki N."/>
            <person name="Veneault-Fourrey C."/>
            <person name="LaButti K."/>
            <person name="Lindquist E.A."/>
            <person name="Lipzen A."/>
            <person name="Lundell T."/>
            <person name="Morin E."/>
            <person name="Murat C."/>
            <person name="Sun H."/>
            <person name="Tunlid A."/>
            <person name="Henrissat B."/>
            <person name="Grigoriev I.V."/>
            <person name="Hibbett D.S."/>
            <person name="Martin F."/>
            <person name="Nordberg H.P."/>
            <person name="Cantor M.N."/>
            <person name="Hua S.X."/>
        </authorList>
    </citation>
    <scope>NUCLEOTIDE SEQUENCE [LARGE SCALE GENOMIC DNA]</scope>
    <source>
        <strain evidence="1 2">MUT 4182</strain>
    </source>
</reference>
<dbReference type="OrthoDB" id="3334523at2759"/>
<protein>
    <submittedName>
        <fullName evidence="1">Uncharacterized protein</fullName>
    </submittedName>
</protein>
<dbReference type="AlphaFoldDB" id="A0A0C3QS81"/>
<organism evidence="1 2">
    <name type="scientific">Tulasnella calospora MUT 4182</name>
    <dbReference type="NCBI Taxonomy" id="1051891"/>
    <lineage>
        <taxon>Eukaryota</taxon>
        <taxon>Fungi</taxon>
        <taxon>Dikarya</taxon>
        <taxon>Basidiomycota</taxon>
        <taxon>Agaricomycotina</taxon>
        <taxon>Agaricomycetes</taxon>
        <taxon>Cantharellales</taxon>
        <taxon>Tulasnellaceae</taxon>
        <taxon>Tulasnella</taxon>
    </lineage>
</organism>
<evidence type="ECO:0000313" key="1">
    <source>
        <dbReference type="EMBL" id="KIO31756.1"/>
    </source>
</evidence>